<dbReference type="InterPro" id="IPR011698">
    <property type="entry name" value="GATase_3"/>
</dbReference>
<dbReference type="InterPro" id="IPR029062">
    <property type="entry name" value="Class_I_gatase-like"/>
</dbReference>
<evidence type="ECO:0000259" key="2">
    <source>
        <dbReference type="Pfam" id="PF07685"/>
    </source>
</evidence>
<dbReference type="EMBL" id="LOCK01000096">
    <property type="protein sequence ID" value="KTE89078.1"/>
    <property type="molecule type" value="Genomic_DNA"/>
</dbReference>
<dbReference type="GO" id="GO:0003824">
    <property type="term" value="F:catalytic activity"/>
    <property type="evidence" value="ECO:0007669"/>
    <property type="project" value="InterPro"/>
</dbReference>
<accession>A0A0W1JC72</accession>
<dbReference type="PANTHER" id="PTHR21343">
    <property type="entry name" value="DETHIOBIOTIN SYNTHETASE"/>
    <property type="match status" value="1"/>
</dbReference>
<protein>
    <recommendedName>
        <fullName evidence="2">CobB/CobQ-like glutamine amidotransferase domain-containing protein</fullName>
    </recommendedName>
</protein>
<organism evidence="3 4">
    <name type="scientific">Desulfitobacterium hafniense</name>
    <name type="common">Desulfitobacterium frappieri</name>
    <dbReference type="NCBI Taxonomy" id="49338"/>
    <lineage>
        <taxon>Bacteria</taxon>
        <taxon>Bacillati</taxon>
        <taxon>Bacillota</taxon>
        <taxon>Clostridia</taxon>
        <taxon>Eubacteriales</taxon>
        <taxon>Desulfitobacteriaceae</taxon>
        <taxon>Desulfitobacterium</taxon>
    </lineage>
</organism>
<keyword evidence="1" id="KW-0315">Glutamine amidotransferase</keyword>
<evidence type="ECO:0000256" key="1">
    <source>
        <dbReference type="ARBA" id="ARBA00022962"/>
    </source>
</evidence>
<dbReference type="AlphaFoldDB" id="A0A0W1JC72"/>
<feature type="domain" description="CobB/CobQ-like glutamine amidotransferase" evidence="2">
    <location>
        <begin position="2"/>
        <end position="107"/>
    </location>
</feature>
<dbReference type="SUPFAM" id="SSF52317">
    <property type="entry name" value="Class I glutamine amidotransferase-like"/>
    <property type="match status" value="1"/>
</dbReference>
<name>A0A0W1JC72_DESHA</name>
<proteinExistence type="predicted"/>
<reference evidence="3 4" key="1">
    <citation type="submission" date="2015-12" db="EMBL/GenBank/DDBJ databases">
        <title>Draft Genome Sequence of Desulfitobacterium hafniense Strain DH, a Sulfate-reducing Bacterium Isolated from Paddy Soils.</title>
        <authorList>
            <person name="Bao P."/>
            <person name="Zhang X."/>
            <person name="Li G."/>
        </authorList>
    </citation>
    <scope>NUCLEOTIDE SEQUENCE [LARGE SCALE GENOMIC DNA]</scope>
    <source>
        <strain evidence="3 4">DH</strain>
    </source>
</reference>
<dbReference type="Proteomes" id="UP000054623">
    <property type="component" value="Unassembled WGS sequence"/>
</dbReference>
<dbReference type="Pfam" id="PF07685">
    <property type="entry name" value="GATase_3"/>
    <property type="match status" value="1"/>
</dbReference>
<dbReference type="PROSITE" id="PS51274">
    <property type="entry name" value="GATASE_COBBQ"/>
    <property type="match status" value="1"/>
</dbReference>
<sequence length="148" mass="15741">MVCGTYQLLGRRFRTHEGEEIAGIGVFDVETIGGDRRLIGNAAVQTEAFGTLYGFENHSGRTRLGAGQEALGRVLRGNGNNGEDGTEGARTVNAIGTYLHGPLLPANPVLADALLSLALARRGEPAQLEPIDEPLVERSRAEAANRAY</sequence>
<evidence type="ECO:0000313" key="3">
    <source>
        <dbReference type="EMBL" id="KTE89078.1"/>
    </source>
</evidence>
<gene>
    <name evidence="3" type="ORF">AT727_25080</name>
</gene>
<comment type="caution">
    <text evidence="3">The sequence shown here is derived from an EMBL/GenBank/DDBJ whole genome shotgun (WGS) entry which is preliminary data.</text>
</comment>
<dbReference type="PANTHER" id="PTHR21343:SF9">
    <property type="entry name" value="LIPID II ISOGLUTAMINYL SYNTHASE (GLUTAMINE-HYDROLYZING) SUBUNIT GATD"/>
    <property type="match status" value="1"/>
</dbReference>
<evidence type="ECO:0000313" key="4">
    <source>
        <dbReference type="Proteomes" id="UP000054623"/>
    </source>
</evidence>